<feature type="compositionally biased region" description="Low complexity" evidence="1">
    <location>
        <begin position="106"/>
        <end position="117"/>
    </location>
</feature>
<feature type="region of interest" description="Disordered" evidence="1">
    <location>
        <begin position="334"/>
        <end position="378"/>
    </location>
</feature>
<feature type="transmembrane region" description="Helical" evidence="2">
    <location>
        <begin position="255"/>
        <end position="278"/>
    </location>
</feature>
<dbReference type="AlphaFoldDB" id="A0A9Q0M4K1"/>
<dbReference type="EMBL" id="JAPWDV010000003">
    <property type="protein sequence ID" value="KAJ6218578.1"/>
    <property type="molecule type" value="Genomic_DNA"/>
</dbReference>
<sequence>MLSEPKSVPNRENGNDDLIYSGAGSGCLNVNEDEECAHITHEGSGDELITPVYVAVNNHQSRPTTTPSSVSGRNYNRPGSSYPKQCLNDDDDDDQCLEGSGYEPNSNRAGSSQSNYSSYDNINNNNYYTTPSWHSITTWHPPTVAPINRPPTYGTNVPMPPFFNTPPPFYTYGNEHNPEQPSYPIRPKTTAPSWTKPVYSISGPTRPIVPNSPSINSEEPPEIYEVPLQTPAVINDTTPSQIPEVLNRSSNDRTVMIIGMIAICLIVVVIIAPIILFFKVRLQSQEAQYKVETFGAGSGVGHKPFGTIAGQGSYAPFSPVVRATSIAGITGHPGLCSQPPPHGQMLSTNSTTLGRPGRPGTRPGTPTDRKKDQHEWYV</sequence>
<evidence type="ECO:0000256" key="1">
    <source>
        <dbReference type="SAM" id="MobiDB-lite"/>
    </source>
</evidence>
<gene>
    <name evidence="3" type="ORF">RDWZM_009735</name>
</gene>
<accession>A0A9Q0M4K1</accession>
<evidence type="ECO:0000256" key="2">
    <source>
        <dbReference type="SAM" id="Phobius"/>
    </source>
</evidence>
<protein>
    <submittedName>
        <fullName evidence="3">Uncharacterized protein</fullName>
    </submittedName>
</protein>
<comment type="caution">
    <text evidence="3">The sequence shown here is derived from an EMBL/GenBank/DDBJ whole genome shotgun (WGS) entry which is preliminary data.</text>
</comment>
<feature type="compositionally biased region" description="Low complexity" evidence="1">
    <location>
        <begin position="351"/>
        <end position="366"/>
    </location>
</feature>
<evidence type="ECO:0000313" key="3">
    <source>
        <dbReference type="EMBL" id="KAJ6218578.1"/>
    </source>
</evidence>
<proteinExistence type="predicted"/>
<keyword evidence="2" id="KW-0472">Membrane</keyword>
<keyword evidence="2" id="KW-0812">Transmembrane</keyword>
<feature type="compositionally biased region" description="Basic and acidic residues" evidence="1">
    <location>
        <begin position="367"/>
        <end position="378"/>
    </location>
</feature>
<dbReference type="OMA" id="TRHEWSI"/>
<keyword evidence="4" id="KW-1185">Reference proteome</keyword>
<evidence type="ECO:0000313" key="4">
    <source>
        <dbReference type="Proteomes" id="UP001142055"/>
    </source>
</evidence>
<reference evidence="3" key="1">
    <citation type="submission" date="2022-12" db="EMBL/GenBank/DDBJ databases">
        <title>Genome assemblies of Blomia tropicalis.</title>
        <authorList>
            <person name="Cui Y."/>
        </authorList>
    </citation>
    <scope>NUCLEOTIDE SEQUENCE</scope>
    <source>
        <tissue evidence="3">Adult mites</tissue>
    </source>
</reference>
<feature type="region of interest" description="Disordered" evidence="1">
    <location>
        <begin position="58"/>
        <end position="117"/>
    </location>
</feature>
<feature type="compositionally biased region" description="Polar residues" evidence="1">
    <location>
        <begin position="58"/>
        <end position="83"/>
    </location>
</feature>
<keyword evidence="2" id="KW-1133">Transmembrane helix</keyword>
<dbReference type="Proteomes" id="UP001142055">
    <property type="component" value="Chromosome 3"/>
</dbReference>
<name>A0A9Q0M4K1_BLOTA</name>
<organism evidence="3 4">
    <name type="scientific">Blomia tropicalis</name>
    <name type="common">Mite</name>
    <dbReference type="NCBI Taxonomy" id="40697"/>
    <lineage>
        <taxon>Eukaryota</taxon>
        <taxon>Metazoa</taxon>
        <taxon>Ecdysozoa</taxon>
        <taxon>Arthropoda</taxon>
        <taxon>Chelicerata</taxon>
        <taxon>Arachnida</taxon>
        <taxon>Acari</taxon>
        <taxon>Acariformes</taxon>
        <taxon>Sarcoptiformes</taxon>
        <taxon>Astigmata</taxon>
        <taxon>Glycyphagoidea</taxon>
        <taxon>Echimyopodidae</taxon>
        <taxon>Blomia</taxon>
    </lineage>
</organism>